<name>A0ABR3FD94_9AGAR</name>
<evidence type="ECO:0000313" key="2">
    <source>
        <dbReference type="EMBL" id="KAL0573166.1"/>
    </source>
</evidence>
<dbReference type="InterPro" id="IPR029063">
    <property type="entry name" value="SAM-dependent_MTases_sf"/>
</dbReference>
<dbReference type="Gene3D" id="3.40.50.150">
    <property type="entry name" value="Vaccinia Virus protein VP39"/>
    <property type="match status" value="1"/>
</dbReference>
<organism evidence="2 3">
    <name type="scientific">Marasmius crinis-equi</name>
    <dbReference type="NCBI Taxonomy" id="585013"/>
    <lineage>
        <taxon>Eukaryota</taxon>
        <taxon>Fungi</taxon>
        <taxon>Dikarya</taxon>
        <taxon>Basidiomycota</taxon>
        <taxon>Agaricomycotina</taxon>
        <taxon>Agaricomycetes</taxon>
        <taxon>Agaricomycetidae</taxon>
        <taxon>Agaricales</taxon>
        <taxon>Marasmiineae</taxon>
        <taxon>Marasmiaceae</taxon>
        <taxon>Marasmius</taxon>
    </lineage>
</organism>
<dbReference type="InterPro" id="IPR025714">
    <property type="entry name" value="Methyltranfer_dom"/>
</dbReference>
<comment type="caution">
    <text evidence="2">The sequence shown here is derived from an EMBL/GenBank/DDBJ whole genome shotgun (WGS) entry which is preliminary data.</text>
</comment>
<feature type="domain" description="Methyltransferase" evidence="1">
    <location>
        <begin position="70"/>
        <end position="164"/>
    </location>
</feature>
<protein>
    <recommendedName>
        <fullName evidence="1">Methyltransferase domain-containing protein</fullName>
    </recommendedName>
</protein>
<evidence type="ECO:0000313" key="3">
    <source>
        <dbReference type="Proteomes" id="UP001465976"/>
    </source>
</evidence>
<dbReference type="PANTHER" id="PTHR43591:SF110">
    <property type="entry name" value="RHODANESE DOMAIN-CONTAINING PROTEIN"/>
    <property type="match status" value="1"/>
</dbReference>
<dbReference type="PANTHER" id="PTHR43591">
    <property type="entry name" value="METHYLTRANSFERASE"/>
    <property type="match status" value="1"/>
</dbReference>
<keyword evidence="3" id="KW-1185">Reference proteome</keyword>
<gene>
    <name evidence="2" type="ORF">V5O48_008800</name>
</gene>
<dbReference type="Proteomes" id="UP001465976">
    <property type="component" value="Unassembled WGS sequence"/>
</dbReference>
<proteinExistence type="predicted"/>
<sequence>MEDDLGPYFVERDDRIFSSHPTASYPFPSDPPEHQRLDEQHEILKLLLGGNYVGPIHNVLTPDPERRLIAVDIGTGQGQWCLEMAEMFPHVDFYGLDIVPIAPRTNIPSNVYFQIHDITQPTPFADRSVDVVHARSASMTVTDYSVIIQEAARILVRGGMFYSGEWGRFPAFHPDIVDASPPVNVPNFTRFYDILNEALIARRGIHPIARLIPQMIHQSGHFGDITTRPFYVPIGGWQGDEALKQIGRDFRKCVRRYMESCRSVLLEAGYQNPAINDLFNHAWDDVRNTPGLVSVYHTVYSPRL</sequence>
<dbReference type="SUPFAM" id="SSF53335">
    <property type="entry name" value="S-adenosyl-L-methionine-dependent methyltransferases"/>
    <property type="match status" value="1"/>
</dbReference>
<accession>A0ABR3FD94</accession>
<dbReference type="CDD" id="cd02440">
    <property type="entry name" value="AdoMet_MTases"/>
    <property type="match status" value="1"/>
</dbReference>
<evidence type="ECO:0000259" key="1">
    <source>
        <dbReference type="Pfam" id="PF13847"/>
    </source>
</evidence>
<reference evidence="2 3" key="1">
    <citation type="submission" date="2024-02" db="EMBL/GenBank/DDBJ databases">
        <title>A draft genome for the cacao thread blight pathogen Marasmius crinis-equi.</title>
        <authorList>
            <person name="Cohen S.P."/>
            <person name="Baruah I.K."/>
            <person name="Amoako-Attah I."/>
            <person name="Bukari Y."/>
            <person name="Meinhardt L.W."/>
            <person name="Bailey B.A."/>
        </authorList>
    </citation>
    <scope>NUCLEOTIDE SEQUENCE [LARGE SCALE GENOMIC DNA]</scope>
    <source>
        <strain evidence="2 3">GH-76</strain>
    </source>
</reference>
<dbReference type="Pfam" id="PF13847">
    <property type="entry name" value="Methyltransf_31"/>
    <property type="match status" value="1"/>
</dbReference>
<dbReference type="EMBL" id="JBAHYK010000535">
    <property type="protein sequence ID" value="KAL0573166.1"/>
    <property type="molecule type" value="Genomic_DNA"/>
</dbReference>